<dbReference type="Gene3D" id="4.10.240.10">
    <property type="entry name" value="Zn(2)-C6 fungal-type DNA-binding domain"/>
    <property type="match status" value="1"/>
</dbReference>
<feature type="domain" description="Zn(2)-C6 fungal-type" evidence="3">
    <location>
        <begin position="51"/>
        <end position="81"/>
    </location>
</feature>
<name>A0AAN6N3C9_9PEZI</name>
<keyword evidence="1" id="KW-0539">Nucleus</keyword>
<evidence type="ECO:0000256" key="2">
    <source>
        <dbReference type="SAM" id="MobiDB-lite"/>
    </source>
</evidence>
<protein>
    <recommendedName>
        <fullName evidence="3">Zn(2)-C6 fungal-type domain-containing protein</fullName>
    </recommendedName>
</protein>
<reference evidence="5" key="1">
    <citation type="journal article" date="2023" name="Mol. Phylogenet. Evol.">
        <title>Genome-scale phylogeny and comparative genomics of the fungal order Sordariales.</title>
        <authorList>
            <person name="Hensen N."/>
            <person name="Bonometti L."/>
            <person name="Westerberg I."/>
            <person name="Brannstrom I.O."/>
            <person name="Guillou S."/>
            <person name="Cros-Aarteil S."/>
            <person name="Calhoun S."/>
            <person name="Haridas S."/>
            <person name="Kuo A."/>
            <person name="Mondo S."/>
            <person name="Pangilinan J."/>
            <person name="Riley R."/>
            <person name="LaButti K."/>
            <person name="Andreopoulos B."/>
            <person name="Lipzen A."/>
            <person name="Chen C."/>
            <person name="Yan M."/>
            <person name="Daum C."/>
            <person name="Ng V."/>
            <person name="Clum A."/>
            <person name="Steindorff A."/>
            <person name="Ohm R.A."/>
            <person name="Martin F."/>
            <person name="Silar P."/>
            <person name="Natvig D.O."/>
            <person name="Lalanne C."/>
            <person name="Gautier V."/>
            <person name="Ament-Velasquez S.L."/>
            <person name="Kruys A."/>
            <person name="Hutchinson M.I."/>
            <person name="Powell A.J."/>
            <person name="Barry K."/>
            <person name="Miller A.N."/>
            <person name="Grigoriev I.V."/>
            <person name="Debuchy R."/>
            <person name="Gladieux P."/>
            <person name="Hiltunen Thoren M."/>
            <person name="Johannesson H."/>
        </authorList>
    </citation>
    <scope>NUCLEOTIDE SEQUENCE [LARGE SCALE GENOMIC DNA]</scope>
    <source>
        <strain evidence="5">CBS 340.73</strain>
    </source>
</reference>
<accession>A0AAN6N3C9</accession>
<comment type="caution">
    <text evidence="4">The sequence shown here is derived from an EMBL/GenBank/DDBJ whole genome shotgun (WGS) entry which is preliminary data.</text>
</comment>
<dbReference type="PANTHER" id="PTHR37534:SF46">
    <property type="entry name" value="ZN(II)2CYS6 TRANSCRIPTION FACTOR (EUROFUNG)"/>
    <property type="match status" value="1"/>
</dbReference>
<dbReference type="InterPro" id="IPR001138">
    <property type="entry name" value="Zn2Cys6_DnaBD"/>
</dbReference>
<dbReference type="CDD" id="cd00067">
    <property type="entry name" value="GAL4"/>
    <property type="match status" value="1"/>
</dbReference>
<evidence type="ECO:0000259" key="3">
    <source>
        <dbReference type="PROSITE" id="PS50048"/>
    </source>
</evidence>
<feature type="region of interest" description="Disordered" evidence="2">
    <location>
        <begin position="92"/>
        <end position="127"/>
    </location>
</feature>
<organism evidence="4 5">
    <name type="scientific">Diplogelasinospora grovesii</name>
    <dbReference type="NCBI Taxonomy" id="303347"/>
    <lineage>
        <taxon>Eukaryota</taxon>
        <taxon>Fungi</taxon>
        <taxon>Dikarya</taxon>
        <taxon>Ascomycota</taxon>
        <taxon>Pezizomycotina</taxon>
        <taxon>Sordariomycetes</taxon>
        <taxon>Sordariomycetidae</taxon>
        <taxon>Sordariales</taxon>
        <taxon>Diplogelasinosporaceae</taxon>
        <taxon>Diplogelasinospora</taxon>
    </lineage>
</organism>
<dbReference type="Pfam" id="PF00172">
    <property type="entry name" value="Zn_clus"/>
    <property type="match status" value="1"/>
</dbReference>
<dbReference type="SUPFAM" id="SSF57701">
    <property type="entry name" value="Zn2/Cys6 DNA-binding domain"/>
    <property type="match status" value="1"/>
</dbReference>
<dbReference type="Proteomes" id="UP001303473">
    <property type="component" value="Unassembled WGS sequence"/>
</dbReference>
<dbReference type="GO" id="GO:0008270">
    <property type="term" value="F:zinc ion binding"/>
    <property type="evidence" value="ECO:0007669"/>
    <property type="project" value="InterPro"/>
</dbReference>
<dbReference type="PROSITE" id="PS50048">
    <property type="entry name" value="ZN2_CY6_FUNGAL_2"/>
    <property type="match status" value="1"/>
</dbReference>
<dbReference type="AlphaFoldDB" id="A0AAN6N3C9"/>
<sequence>MITTKKITSHTSSESDCNWITRFVFESMASSSKAPSSPSDEQSTRKRTNTGCLTCRLARVKCDEGRPDCSRCTRLKLGCEWADKHVPLKIRRREEQKKREEARRRQSRAIKQKPAESSASSATGCSGSAESSSLMMFGPELLAQIGSRSAALSPRNKALSLSAFTSKSTDSDLMCNISDDMSLLGPELFRTMDMSSPDSQARASSIFLGYHSAPSPFADMDIASTSLFATLPAVGGPLNATDHQALDYYQKESVFGFGSKSPIWSTHAILLHAAIQNQAVLELLLAAALSEMGHWHHSDSATRPLLLKMAERHYSLGRRELTKVLASNAEPDHLVVMASFWFLYLHQRRRPCTQHVPYAELSVLMGDHVRKYRLHQMMLCTSSSSAAAAGTEAVSPPERKAVLARLTIWLFWADAQSCFQGEGGSMARLLLQSTSPQGMLDLYERSRGTLELYWGKRYPEHELVDDIQNSSALELIHHTWILVQEINEATTDFFLALDAETSRTIKTKMEALRTKFPFSTVFRLTESTARVRDRLLANADWAVCNYYALRIYHFRCSAVADDESVAETVAALLMLTQKSLATKDKGQSDRLQWPLFWAGIETADTIYRDWIKDKLTDRGLKAALEMVLWEQLVVGERIGMDRIRQICRLTAVGGSESGFGVWAA</sequence>
<keyword evidence="5" id="KW-1185">Reference proteome</keyword>
<dbReference type="EMBL" id="MU853877">
    <property type="protein sequence ID" value="KAK3936642.1"/>
    <property type="molecule type" value="Genomic_DNA"/>
</dbReference>
<dbReference type="SMART" id="SM00066">
    <property type="entry name" value="GAL4"/>
    <property type="match status" value="1"/>
</dbReference>
<feature type="compositionally biased region" description="Low complexity" evidence="2">
    <location>
        <begin position="115"/>
        <end position="127"/>
    </location>
</feature>
<evidence type="ECO:0000313" key="4">
    <source>
        <dbReference type="EMBL" id="KAK3936642.1"/>
    </source>
</evidence>
<feature type="compositionally biased region" description="Basic and acidic residues" evidence="2">
    <location>
        <begin position="92"/>
        <end position="104"/>
    </location>
</feature>
<dbReference type="GO" id="GO:0000981">
    <property type="term" value="F:DNA-binding transcription factor activity, RNA polymerase II-specific"/>
    <property type="evidence" value="ECO:0007669"/>
    <property type="project" value="InterPro"/>
</dbReference>
<proteinExistence type="predicted"/>
<gene>
    <name evidence="4" type="ORF">QBC46DRAFT_394549</name>
</gene>
<dbReference type="PROSITE" id="PS00463">
    <property type="entry name" value="ZN2_CY6_FUNGAL_1"/>
    <property type="match status" value="1"/>
</dbReference>
<dbReference type="PANTHER" id="PTHR37534">
    <property type="entry name" value="TRANSCRIPTIONAL ACTIVATOR PROTEIN UGA3"/>
    <property type="match status" value="1"/>
</dbReference>
<evidence type="ECO:0000313" key="5">
    <source>
        <dbReference type="Proteomes" id="UP001303473"/>
    </source>
</evidence>
<evidence type="ECO:0000256" key="1">
    <source>
        <dbReference type="ARBA" id="ARBA00023242"/>
    </source>
</evidence>
<dbReference type="InterPro" id="IPR036864">
    <property type="entry name" value="Zn2-C6_fun-type_DNA-bd_sf"/>
</dbReference>